<keyword evidence="2" id="KW-0472">Membrane</keyword>
<gene>
    <name evidence="3" type="ORF">BU14_0445s0010</name>
</gene>
<protein>
    <submittedName>
        <fullName evidence="3">Uncharacterized protein</fullName>
    </submittedName>
</protein>
<feature type="region of interest" description="Disordered" evidence="1">
    <location>
        <begin position="295"/>
        <end position="318"/>
    </location>
</feature>
<dbReference type="EMBL" id="KV919068">
    <property type="protein sequence ID" value="OSX72328.1"/>
    <property type="molecule type" value="Genomic_DNA"/>
</dbReference>
<keyword evidence="4" id="KW-1185">Reference proteome</keyword>
<keyword evidence="2" id="KW-0812">Transmembrane</keyword>
<evidence type="ECO:0000256" key="2">
    <source>
        <dbReference type="SAM" id="Phobius"/>
    </source>
</evidence>
<name>A0A1X6NUN9_PORUM</name>
<reference evidence="3 4" key="1">
    <citation type="submission" date="2017-03" db="EMBL/GenBank/DDBJ databases">
        <title>WGS assembly of Porphyra umbilicalis.</title>
        <authorList>
            <person name="Brawley S.H."/>
            <person name="Blouin N.A."/>
            <person name="Ficko-Blean E."/>
            <person name="Wheeler G.L."/>
            <person name="Lohr M."/>
            <person name="Goodson H.V."/>
            <person name="Jenkins J.W."/>
            <person name="Blaby-Haas C.E."/>
            <person name="Helliwell K.E."/>
            <person name="Chan C."/>
            <person name="Marriage T."/>
            <person name="Bhattacharya D."/>
            <person name="Klein A.S."/>
            <person name="Badis Y."/>
            <person name="Brodie J."/>
            <person name="Cao Y."/>
            <person name="Collen J."/>
            <person name="Dittami S.M."/>
            <person name="Gachon C.M."/>
            <person name="Green B.R."/>
            <person name="Karpowicz S."/>
            <person name="Kim J.W."/>
            <person name="Kudahl U."/>
            <person name="Lin S."/>
            <person name="Michel G."/>
            <person name="Mittag M."/>
            <person name="Olson B.J."/>
            <person name="Pangilinan J."/>
            <person name="Peng Y."/>
            <person name="Qiu H."/>
            <person name="Shu S."/>
            <person name="Singer J.T."/>
            <person name="Smith A.G."/>
            <person name="Sprecher B.N."/>
            <person name="Wagner V."/>
            <person name="Wang W."/>
            <person name="Wang Z.-Y."/>
            <person name="Yan J."/>
            <person name="Yarish C."/>
            <person name="Zoeuner-Riek S."/>
            <person name="Zhuang Y."/>
            <person name="Zou Y."/>
            <person name="Lindquist E.A."/>
            <person name="Grimwood J."/>
            <person name="Barry K."/>
            <person name="Rokhsar D.S."/>
            <person name="Schmutz J."/>
            <person name="Stiller J.W."/>
            <person name="Grossman A.R."/>
            <person name="Prochnik S.E."/>
        </authorList>
    </citation>
    <scope>NUCLEOTIDE SEQUENCE [LARGE SCALE GENOMIC DNA]</scope>
    <source>
        <strain evidence="3">4086291</strain>
    </source>
</reference>
<feature type="compositionally biased region" description="Acidic residues" evidence="1">
    <location>
        <begin position="300"/>
        <end position="318"/>
    </location>
</feature>
<dbReference type="AlphaFoldDB" id="A0A1X6NUN9"/>
<evidence type="ECO:0000313" key="4">
    <source>
        <dbReference type="Proteomes" id="UP000218209"/>
    </source>
</evidence>
<keyword evidence="2" id="KW-1133">Transmembrane helix</keyword>
<evidence type="ECO:0000313" key="3">
    <source>
        <dbReference type="EMBL" id="OSX72328.1"/>
    </source>
</evidence>
<dbReference type="Proteomes" id="UP000218209">
    <property type="component" value="Unassembled WGS sequence"/>
</dbReference>
<organism evidence="3 4">
    <name type="scientific">Porphyra umbilicalis</name>
    <name type="common">Purple laver</name>
    <name type="synonym">Red alga</name>
    <dbReference type="NCBI Taxonomy" id="2786"/>
    <lineage>
        <taxon>Eukaryota</taxon>
        <taxon>Rhodophyta</taxon>
        <taxon>Bangiophyceae</taxon>
        <taxon>Bangiales</taxon>
        <taxon>Bangiaceae</taxon>
        <taxon>Porphyra</taxon>
    </lineage>
</organism>
<feature type="transmembrane region" description="Helical" evidence="2">
    <location>
        <begin position="140"/>
        <end position="164"/>
    </location>
</feature>
<feature type="transmembrane region" description="Helical" evidence="2">
    <location>
        <begin position="78"/>
        <end position="98"/>
    </location>
</feature>
<sequence>MYICFVAQLGFGACLPWFFSTTGVFFDTPAAAAAAGLPLKFAIMNGVGIAARLAAGIAVDVLVVPGSRWLWSGAKNSLVLLMAAQTAVFLAMAAMGGGSAGGGFGAFFGALILLYCTFSAAAGNLAVLSREVFAPANGGAVFGVAAGLMMGIGEAASASAIAALNFAGRSAAAAGAVAPASLTADGVPRAAYNAFYVAAAAASGGALVATLVTHRVEAAFEVRLLDGSVGVLVDVTNLAAEVGADGTPTDAAALAVSPLATDAVAGATAAGAAATNGAAAVRPDATRPQLAVPGAALGMVDEDEEEDEGEDDDEVDDDDFTLVSSYKAAFSLRDRVYVARPKLAPAPATYAHPSVLEEARGSRA</sequence>
<accession>A0A1X6NUN9</accession>
<feature type="transmembrane region" description="Helical" evidence="2">
    <location>
        <begin position="104"/>
        <end position="128"/>
    </location>
</feature>
<evidence type="ECO:0000256" key="1">
    <source>
        <dbReference type="SAM" id="MobiDB-lite"/>
    </source>
</evidence>
<feature type="transmembrane region" description="Helical" evidence="2">
    <location>
        <begin position="194"/>
        <end position="213"/>
    </location>
</feature>
<proteinExistence type="predicted"/>
<feature type="transmembrane region" description="Helical" evidence="2">
    <location>
        <begin position="42"/>
        <end position="66"/>
    </location>
</feature>